<evidence type="ECO:0000313" key="2">
    <source>
        <dbReference type="Proteomes" id="UP000094385"/>
    </source>
</evidence>
<sequence>MAAATSTVFGGSGYTDCSDSTVWAIPTSSNTQMKELRDYISWYTRDHLTHTDPKLSVLTSSIRPDSSYNFDASAVCNITNICQLGSALFELDILLVSFTSAKVLELRSLLGTEIGALEDGQSGRAYIATSSWQLLHNASSNDIMTLLTDASHTAAASPRVDLTVQLDADVPSAFHEDAGREVVLFSRKHTAFALVDKVVSIERLLILKFNPRGAGFLSGKCFAFSSD</sequence>
<name>A0A1E3QCB8_LIPST</name>
<dbReference type="EMBL" id="KV454291">
    <property type="protein sequence ID" value="ODQ74772.1"/>
    <property type="molecule type" value="Genomic_DNA"/>
</dbReference>
<proteinExistence type="predicted"/>
<reference evidence="1 2" key="1">
    <citation type="journal article" date="2016" name="Proc. Natl. Acad. Sci. U.S.A.">
        <title>Comparative genomics of biotechnologically important yeasts.</title>
        <authorList>
            <person name="Riley R."/>
            <person name="Haridas S."/>
            <person name="Wolfe K.H."/>
            <person name="Lopes M.R."/>
            <person name="Hittinger C.T."/>
            <person name="Goeker M."/>
            <person name="Salamov A.A."/>
            <person name="Wisecaver J.H."/>
            <person name="Long T.M."/>
            <person name="Calvey C.H."/>
            <person name="Aerts A.L."/>
            <person name="Barry K.W."/>
            <person name="Choi C."/>
            <person name="Clum A."/>
            <person name="Coughlan A.Y."/>
            <person name="Deshpande S."/>
            <person name="Douglass A.P."/>
            <person name="Hanson S.J."/>
            <person name="Klenk H.-P."/>
            <person name="LaButti K.M."/>
            <person name="Lapidus A."/>
            <person name="Lindquist E.A."/>
            <person name="Lipzen A.M."/>
            <person name="Meier-Kolthoff J.P."/>
            <person name="Ohm R.A."/>
            <person name="Otillar R.P."/>
            <person name="Pangilinan J.L."/>
            <person name="Peng Y."/>
            <person name="Rokas A."/>
            <person name="Rosa C.A."/>
            <person name="Scheuner C."/>
            <person name="Sibirny A.A."/>
            <person name="Slot J.C."/>
            <person name="Stielow J.B."/>
            <person name="Sun H."/>
            <person name="Kurtzman C.P."/>
            <person name="Blackwell M."/>
            <person name="Grigoriev I.V."/>
            <person name="Jeffries T.W."/>
        </authorList>
    </citation>
    <scope>NUCLEOTIDE SEQUENCE [LARGE SCALE GENOMIC DNA]</scope>
    <source>
        <strain evidence="1 2">NRRL Y-11557</strain>
    </source>
</reference>
<dbReference type="Proteomes" id="UP000094385">
    <property type="component" value="Unassembled WGS sequence"/>
</dbReference>
<evidence type="ECO:0000313" key="1">
    <source>
        <dbReference type="EMBL" id="ODQ74772.1"/>
    </source>
</evidence>
<accession>A0A1E3QCB8</accession>
<protein>
    <submittedName>
        <fullName evidence="1">Uncharacterized protein</fullName>
    </submittedName>
</protein>
<keyword evidence="2" id="KW-1185">Reference proteome</keyword>
<gene>
    <name evidence="1" type="ORF">LIPSTDRAFT_25879</name>
</gene>
<dbReference type="AlphaFoldDB" id="A0A1E3QCB8"/>
<organism evidence="1 2">
    <name type="scientific">Lipomyces starkeyi NRRL Y-11557</name>
    <dbReference type="NCBI Taxonomy" id="675824"/>
    <lineage>
        <taxon>Eukaryota</taxon>
        <taxon>Fungi</taxon>
        <taxon>Dikarya</taxon>
        <taxon>Ascomycota</taxon>
        <taxon>Saccharomycotina</taxon>
        <taxon>Lipomycetes</taxon>
        <taxon>Lipomycetales</taxon>
        <taxon>Lipomycetaceae</taxon>
        <taxon>Lipomyces</taxon>
    </lineage>
</organism>